<dbReference type="AlphaFoldDB" id="A0A1N6CNE3"/>
<sequence>MIFPRWYKIMFPFWAILAPSFWWFATTFNGESFFSLPQLASASEGAGWQLSLALQMIIIAVLLAPLSLLPLVLINQRKLKKLNHEKANNAEN</sequence>
<protein>
    <submittedName>
        <fullName evidence="2">Uncharacterized protein</fullName>
    </submittedName>
</protein>
<evidence type="ECO:0000256" key="1">
    <source>
        <dbReference type="SAM" id="Phobius"/>
    </source>
</evidence>
<reference evidence="3" key="1">
    <citation type="submission" date="2016-11" db="EMBL/GenBank/DDBJ databases">
        <authorList>
            <person name="Varghese N."/>
            <person name="Submissions S."/>
        </authorList>
    </citation>
    <scope>NUCLEOTIDE SEQUENCE [LARGE SCALE GENOMIC DNA]</scope>
    <source>
        <strain evidence="3">DSM 22363</strain>
    </source>
</reference>
<name>A0A1N6CNE3_9SPHN</name>
<dbReference type="EMBL" id="FSQW01000001">
    <property type="protein sequence ID" value="SIN59989.1"/>
    <property type="molecule type" value="Genomic_DNA"/>
</dbReference>
<proteinExistence type="predicted"/>
<keyword evidence="1" id="KW-1133">Transmembrane helix</keyword>
<dbReference type="RefSeq" id="WP_074203591.1">
    <property type="nucleotide sequence ID" value="NZ_FSQW01000001.1"/>
</dbReference>
<organism evidence="2 3">
    <name type="scientific">Parasphingorhabdus marina DSM 22363</name>
    <dbReference type="NCBI Taxonomy" id="1123272"/>
    <lineage>
        <taxon>Bacteria</taxon>
        <taxon>Pseudomonadati</taxon>
        <taxon>Pseudomonadota</taxon>
        <taxon>Alphaproteobacteria</taxon>
        <taxon>Sphingomonadales</taxon>
        <taxon>Sphingomonadaceae</taxon>
        <taxon>Parasphingorhabdus</taxon>
    </lineage>
</organism>
<accession>A0A1N6CNE3</accession>
<feature type="transmembrane region" description="Helical" evidence="1">
    <location>
        <begin position="52"/>
        <end position="74"/>
    </location>
</feature>
<dbReference type="Proteomes" id="UP000185192">
    <property type="component" value="Unassembled WGS sequence"/>
</dbReference>
<keyword evidence="3" id="KW-1185">Reference proteome</keyword>
<evidence type="ECO:0000313" key="3">
    <source>
        <dbReference type="Proteomes" id="UP000185192"/>
    </source>
</evidence>
<gene>
    <name evidence="2" type="ORF">SAMN02745824_0529</name>
</gene>
<keyword evidence="1" id="KW-0472">Membrane</keyword>
<keyword evidence="1" id="KW-0812">Transmembrane</keyword>
<evidence type="ECO:0000313" key="2">
    <source>
        <dbReference type="EMBL" id="SIN59989.1"/>
    </source>
</evidence>
<dbReference type="STRING" id="1123272.SAMN02745824_0529"/>